<name>A0A0G0NDW2_9BACT</name>
<proteinExistence type="inferred from homology"/>
<dbReference type="PRINTS" id="PR01755">
    <property type="entry name" value="SECFTRNLCASE"/>
</dbReference>
<dbReference type="GO" id="GO:0065002">
    <property type="term" value="P:intracellular protein transmembrane transport"/>
    <property type="evidence" value="ECO:0007669"/>
    <property type="project" value="UniProtKB-UniRule"/>
</dbReference>
<evidence type="ECO:0000256" key="2">
    <source>
        <dbReference type="ARBA" id="ARBA00022448"/>
    </source>
</evidence>
<comment type="subcellular location">
    <subcellularLocation>
        <location evidence="1 9">Cell membrane</location>
        <topology evidence="1 9">Multi-pass membrane protein</topology>
    </subcellularLocation>
</comment>
<dbReference type="GO" id="GO:0006605">
    <property type="term" value="P:protein targeting"/>
    <property type="evidence" value="ECO:0007669"/>
    <property type="project" value="UniProtKB-UniRule"/>
</dbReference>
<dbReference type="InterPro" id="IPR005665">
    <property type="entry name" value="SecF_bac"/>
</dbReference>
<dbReference type="HAMAP" id="MF_01464_B">
    <property type="entry name" value="SecF_B"/>
    <property type="match status" value="1"/>
</dbReference>
<dbReference type="AlphaFoldDB" id="A0A0G0NDW2"/>
<dbReference type="InterPro" id="IPR022813">
    <property type="entry name" value="SecD/SecF_arch_bac"/>
</dbReference>
<feature type="transmembrane region" description="Helical" evidence="9">
    <location>
        <begin position="253"/>
        <end position="278"/>
    </location>
</feature>
<evidence type="ECO:0000256" key="5">
    <source>
        <dbReference type="ARBA" id="ARBA00022927"/>
    </source>
</evidence>
<sequence>MHWMKYKSIYFSISGFFLLTSILSLVFWRLKLGIDFTGGSVVNYSFSKDVGKDALTGVFKNAGVSDVSINSSANHQFTIKTEALSQRQKVQVGADLKNVDTNYQELSYEVVGPAIGPELIQKTIYAVIFSTSIILLWVAYQFKNIKYGLAAVLAMLHDSLVLLGSFSLLGHFLSVEIDFLFVTAMLTILSFSVHDTIVVFDRIREVSKRDYRNLSEIADGAVTQTMTRSLNNSFTIIFMLVALVLLGGQSIRWFAVALLIGTVSGTYSSPFVAIPLLLTFDKFKKPKIVISK</sequence>
<evidence type="ECO:0000256" key="4">
    <source>
        <dbReference type="ARBA" id="ARBA00022692"/>
    </source>
</evidence>
<evidence type="ECO:0000256" key="9">
    <source>
        <dbReference type="HAMAP-Rule" id="MF_01464"/>
    </source>
</evidence>
<comment type="subunit">
    <text evidence="9">Forms a complex with SecD. Part of the essential Sec protein translocation apparatus which comprises SecA, SecYEG and auxiliary proteins SecDF. Other proteins may also be involved.</text>
</comment>
<dbReference type="GO" id="GO:0043952">
    <property type="term" value="P:protein transport by the Sec complex"/>
    <property type="evidence" value="ECO:0007669"/>
    <property type="project" value="UniProtKB-UniRule"/>
</dbReference>
<dbReference type="Pfam" id="PF07549">
    <property type="entry name" value="Sec_GG"/>
    <property type="match status" value="1"/>
</dbReference>
<evidence type="ECO:0000256" key="8">
    <source>
        <dbReference type="ARBA" id="ARBA00023136"/>
    </source>
</evidence>
<feature type="domain" description="Protein export membrane protein SecD/SecF C-terminal" evidence="10">
    <location>
        <begin position="92"/>
        <end position="281"/>
    </location>
</feature>
<dbReference type="EMBL" id="LBWP01000012">
    <property type="protein sequence ID" value="KKR11011.1"/>
    <property type="molecule type" value="Genomic_DNA"/>
</dbReference>
<feature type="transmembrane region" description="Helical" evidence="9">
    <location>
        <begin position="147"/>
        <end position="173"/>
    </location>
</feature>
<comment type="caution">
    <text evidence="11">The sequence shown here is derived from an EMBL/GenBank/DDBJ whole genome shotgun (WGS) entry which is preliminary data.</text>
</comment>
<dbReference type="Proteomes" id="UP000034246">
    <property type="component" value="Unassembled WGS sequence"/>
</dbReference>
<dbReference type="SUPFAM" id="SSF82866">
    <property type="entry name" value="Multidrug efflux transporter AcrB transmembrane domain"/>
    <property type="match status" value="1"/>
</dbReference>
<feature type="transmembrane region" description="Helical" evidence="9">
    <location>
        <begin position="230"/>
        <end position="247"/>
    </location>
</feature>
<dbReference type="PANTHER" id="PTHR30081:SF8">
    <property type="entry name" value="PROTEIN TRANSLOCASE SUBUNIT SECF"/>
    <property type="match status" value="1"/>
</dbReference>
<evidence type="ECO:0000256" key="3">
    <source>
        <dbReference type="ARBA" id="ARBA00022475"/>
    </source>
</evidence>
<dbReference type="PATRIC" id="fig|1618550.3.peg.764"/>
<dbReference type="InterPro" id="IPR022646">
    <property type="entry name" value="SecD/SecF_CS"/>
</dbReference>
<dbReference type="STRING" id="1618550.UT39_C0012G0033"/>
<evidence type="ECO:0000256" key="1">
    <source>
        <dbReference type="ARBA" id="ARBA00004651"/>
    </source>
</evidence>
<evidence type="ECO:0000256" key="7">
    <source>
        <dbReference type="ARBA" id="ARBA00023010"/>
    </source>
</evidence>
<feature type="transmembrane region" description="Helical" evidence="9">
    <location>
        <begin position="179"/>
        <end position="200"/>
    </location>
</feature>
<dbReference type="NCBIfam" id="TIGR00966">
    <property type="entry name" value="transloc_SecF"/>
    <property type="match status" value="1"/>
</dbReference>
<dbReference type="InterPro" id="IPR022645">
    <property type="entry name" value="SecD/SecF_bac"/>
</dbReference>
<keyword evidence="3 9" id="KW-1003">Cell membrane</keyword>
<gene>
    <name evidence="9" type="primary">secF</name>
    <name evidence="11" type="ORF">UT39_C0012G0033</name>
</gene>
<organism evidence="11 12">
    <name type="scientific">Candidatus Woesebacteria bacterium GW2011_GWA1_39_21</name>
    <dbReference type="NCBI Taxonomy" id="1618550"/>
    <lineage>
        <taxon>Bacteria</taxon>
        <taxon>Candidatus Woeseibacteriota</taxon>
    </lineage>
</organism>
<evidence type="ECO:0000256" key="6">
    <source>
        <dbReference type="ARBA" id="ARBA00022989"/>
    </source>
</evidence>
<keyword evidence="4 9" id="KW-0812">Transmembrane</keyword>
<dbReference type="GO" id="GO:0015450">
    <property type="term" value="F:protein-transporting ATPase activity"/>
    <property type="evidence" value="ECO:0007669"/>
    <property type="project" value="InterPro"/>
</dbReference>
<keyword evidence="7 9" id="KW-0811">Translocation</keyword>
<keyword evidence="2 9" id="KW-0813">Transport</keyword>
<dbReference type="Pfam" id="PF02355">
    <property type="entry name" value="SecD_SecF_C"/>
    <property type="match status" value="1"/>
</dbReference>
<keyword evidence="8 9" id="KW-0472">Membrane</keyword>
<feature type="transmembrane region" description="Helical" evidence="9">
    <location>
        <begin position="123"/>
        <end position="140"/>
    </location>
</feature>
<keyword evidence="6 9" id="KW-1133">Transmembrane helix</keyword>
<feature type="transmembrane region" description="Helical" evidence="9">
    <location>
        <begin position="9"/>
        <end position="28"/>
    </location>
</feature>
<protein>
    <recommendedName>
        <fullName evidence="9">Protein-export membrane protein SecF</fullName>
    </recommendedName>
</protein>
<comment type="function">
    <text evidence="9">Part of the Sec protein translocase complex. Interacts with the SecYEG preprotein conducting channel. SecDF uses the proton motive force (PMF) to complete protein translocation after the ATP-dependent function of SecA.</text>
</comment>
<evidence type="ECO:0000259" key="10">
    <source>
        <dbReference type="Pfam" id="PF02355"/>
    </source>
</evidence>
<comment type="similarity">
    <text evidence="9">Belongs to the SecD/SecF family. SecF subfamily.</text>
</comment>
<evidence type="ECO:0000313" key="12">
    <source>
        <dbReference type="Proteomes" id="UP000034246"/>
    </source>
</evidence>
<keyword evidence="5 9" id="KW-0653">Protein transport</keyword>
<dbReference type="PANTHER" id="PTHR30081">
    <property type="entry name" value="PROTEIN-EXPORT MEMBRANE PROTEIN SEC"/>
    <property type="match status" value="1"/>
</dbReference>
<dbReference type="InterPro" id="IPR048634">
    <property type="entry name" value="SecD_SecF_C"/>
</dbReference>
<dbReference type="Gene3D" id="1.20.1640.10">
    <property type="entry name" value="Multidrug efflux transporter AcrB transmembrane domain"/>
    <property type="match status" value="1"/>
</dbReference>
<evidence type="ECO:0000313" key="11">
    <source>
        <dbReference type="EMBL" id="KKR11011.1"/>
    </source>
</evidence>
<accession>A0A0G0NDW2</accession>
<dbReference type="GO" id="GO:0005886">
    <property type="term" value="C:plasma membrane"/>
    <property type="evidence" value="ECO:0007669"/>
    <property type="project" value="UniProtKB-SubCell"/>
</dbReference>
<reference evidence="11 12" key="1">
    <citation type="journal article" date="2015" name="Nature">
        <title>rRNA introns, odd ribosomes, and small enigmatic genomes across a large radiation of phyla.</title>
        <authorList>
            <person name="Brown C.T."/>
            <person name="Hug L.A."/>
            <person name="Thomas B.C."/>
            <person name="Sharon I."/>
            <person name="Castelle C.J."/>
            <person name="Singh A."/>
            <person name="Wilkins M.J."/>
            <person name="Williams K.H."/>
            <person name="Banfield J.F."/>
        </authorList>
    </citation>
    <scope>NUCLEOTIDE SEQUENCE [LARGE SCALE GENOMIC DNA]</scope>
</reference>